<dbReference type="Proteomes" id="UP000006222">
    <property type="component" value="Unassembled WGS sequence"/>
</dbReference>
<gene>
    <name evidence="1" type="ORF">RBWH47_03400</name>
</gene>
<sequence length="154" mass="16993">MEPKIELVVTGNSSQLASLPPFIVHLFAMPFSEYIAPFEEYPVLQERVLAVLRQLPEGVQADFLNDDRFRVEIDNYVPGVGWSFLMPAPGVDGNGSRCVILRSKLADATEGFAHYVIAHEFAHAFLRNGGWGEITDIEEAADALAASWGFTRPA</sequence>
<dbReference type="AlphaFoldDB" id="F2AZE9"/>
<comment type="caution">
    <text evidence="1">The sequence shown here is derived from an EMBL/GenBank/DDBJ whole genome shotgun (WGS) entry which is preliminary data.</text>
</comment>
<accession>F2AZE9</accession>
<name>F2AZE9_RHOBT</name>
<organism evidence="1 2">
    <name type="scientific">Rhodopirellula baltica WH47</name>
    <dbReference type="NCBI Taxonomy" id="991778"/>
    <lineage>
        <taxon>Bacteria</taxon>
        <taxon>Pseudomonadati</taxon>
        <taxon>Planctomycetota</taxon>
        <taxon>Planctomycetia</taxon>
        <taxon>Pirellulales</taxon>
        <taxon>Pirellulaceae</taxon>
        <taxon>Rhodopirellula</taxon>
    </lineage>
</organism>
<dbReference type="EMBL" id="AFAR01000258">
    <property type="protein sequence ID" value="EGF24945.1"/>
    <property type="molecule type" value="Genomic_DNA"/>
</dbReference>
<reference evidence="1 2" key="1">
    <citation type="journal article" date="2013" name="Mar. Genomics">
        <title>Expression of sulfatases in Rhodopirellula baltica and the diversity of sulfatases in the genus Rhodopirellula.</title>
        <authorList>
            <person name="Wegner C.E."/>
            <person name="Richter-Heitmann T."/>
            <person name="Klindworth A."/>
            <person name="Klockow C."/>
            <person name="Richter M."/>
            <person name="Achstetter T."/>
            <person name="Glockner F.O."/>
            <person name="Harder J."/>
        </authorList>
    </citation>
    <scope>NUCLEOTIDE SEQUENCE [LARGE SCALE GENOMIC DNA]</scope>
    <source>
        <strain evidence="1 2">WH47</strain>
    </source>
</reference>
<dbReference type="PATRIC" id="fig|991778.3.peg.5404"/>
<proteinExistence type="predicted"/>
<evidence type="ECO:0000313" key="2">
    <source>
        <dbReference type="Proteomes" id="UP000006222"/>
    </source>
</evidence>
<evidence type="ECO:0000313" key="1">
    <source>
        <dbReference type="EMBL" id="EGF24945.1"/>
    </source>
</evidence>
<protein>
    <submittedName>
        <fullName evidence="1">Uncharacterized protein</fullName>
    </submittedName>
</protein>